<keyword evidence="2 7" id="KW-0698">rRNA processing</keyword>
<evidence type="ECO:0000256" key="5">
    <source>
        <dbReference type="ARBA" id="ARBA00022691"/>
    </source>
</evidence>
<evidence type="ECO:0000313" key="11">
    <source>
        <dbReference type="Proteomes" id="UP001596122"/>
    </source>
</evidence>
<protein>
    <recommendedName>
        <fullName evidence="7">Ribosomal RNA small subunit methyltransferase A</fullName>
        <ecNumber evidence="7">2.1.1.182</ecNumber>
    </recommendedName>
    <alternativeName>
        <fullName evidence="7">16S rRNA (adenine(1518)-N(6)/adenine(1519)-N(6))-dimethyltransferase</fullName>
    </alternativeName>
    <alternativeName>
        <fullName evidence="7">16S rRNA dimethyladenosine transferase</fullName>
    </alternativeName>
    <alternativeName>
        <fullName evidence="7">16S rRNA dimethylase</fullName>
    </alternativeName>
    <alternativeName>
        <fullName evidence="7">S-adenosylmethionine-6-N', N'-adenosyl(rRNA) dimethyltransferase</fullName>
    </alternativeName>
</protein>
<name>A0ABW0GPF6_9MICO</name>
<proteinExistence type="inferred from homology"/>
<evidence type="ECO:0000256" key="2">
    <source>
        <dbReference type="ARBA" id="ARBA00022552"/>
    </source>
</evidence>
<dbReference type="GO" id="GO:0052908">
    <property type="term" value="F:16S rRNA (adenine(1518)-N(6)/adenine(1519)-N(6))-dimethyltransferase activity"/>
    <property type="evidence" value="ECO:0007669"/>
    <property type="project" value="UniProtKB-EC"/>
</dbReference>
<accession>A0ABW0GPF6</accession>
<evidence type="ECO:0000256" key="7">
    <source>
        <dbReference type="HAMAP-Rule" id="MF_00607"/>
    </source>
</evidence>
<feature type="domain" description="Ribosomal RNA adenine methylase transferase N-terminal" evidence="9">
    <location>
        <begin position="33"/>
        <end position="208"/>
    </location>
</feature>
<dbReference type="PROSITE" id="PS01131">
    <property type="entry name" value="RRNA_A_DIMETH"/>
    <property type="match status" value="1"/>
</dbReference>
<dbReference type="Proteomes" id="UP001596122">
    <property type="component" value="Unassembled WGS sequence"/>
</dbReference>
<dbReference type="Gene3D" id="3.40.50.150">
    <property type="entry name" value="Vaccinia Virus protein VP39"/>
    <property type="match status" value="1"/>
</dbReference>
<reference evidence="11" key="1">
    <citation type="journal article" date="2019" name="Int. J. Syst. Evol. Microbiol.">
        <title>The Global Catalogue of Microorganisms (GCM) 10K type strain sequencing project: providing services to taxonomists for standard genome sequencing and annotation.</title>
        <authorList>
            <consortium name="The Broad Institute Genomics Platform"/>
            <consortium name="The Broad Institute Genome Sequencing Center for Infectious Disease"/>
            <person name="Wu L."/>
            <person name="Ma J."/>
        </authorList>
    </citation>
    <scope>NUCLEOTIDE SEQUENCE [LARGE SCALE GENOMIC DNA]</scope>
    <source>
        <strain evidence="11">CCUG 43114</strain>
    </source>
</reference>
<evidence type="ECO:0000256" key="4">
    <source>
        <dbReference type="ARBA" id="ARBA00022679"/>
    </source>
</evidence>
<feature type="binding site" evidence="7 8">
    <location>
        <position position="123"/>
    </location>
    <ligand>
        <name>S-adenosyl-L-methionine</name>
        <dbReference type="ChEBI" id="CHEBI:59789"/>
    </ligand>
</feature>
<feature type="binding site" evidence="7 8">
    <location>
        <position position="28"/>
    </location>
    <ligand>
        <name>S-adenosyl-L-methionine</name>
        <dbReference type="ChEBI" id="CHEBI:59789"/>
    </ligand>
</feature>
<keyword evidence="5 7" id="KW-0949">S-adenosyl-L-methionine</keyword>
<evidence type="ECO:0000256" key="8">
    <source>
        <dbReference type="PROSITE-ProRule" id="PRU01026"/>
    </source>
</evidence>
<dbReference type="PANTHER" id="PTHR11727:SF7">
    <property type="entry name" value="DIMETHYLADENOSINE TRANSFERASE-RELATED"/>
    <property type="match status" value="1"/>
</dbReference>
<keyword evidence="4 7" id="KW-0808">Transferase</keyword>
<comment type="similarity">
    <text evidence="7">Belongs to the class I-like SAM-binding methyltransferase superfamily. rRNA adenine N(6)-methyltransferase family. RsmA subfamily.</text>
</comment>
<dbReference type="NCBIfam" id="TIGR00755">
    <property type="entry name" value="ksgA"/>
    <property type="match status" value="1"/>
</dbReference>
<evidence type="ECO:0000259" key="9">
    <source>
        <dbReference type="SMART" id="SM00650"/>
    </source>
</evidence>
<dbReference type="InterPro" id="IPR001737">
    <property type="entry name" value="KsgA/Erm"/>
</dbReference>
<dbReference type="InterPro" id="IPR020596">
    <property type="entry name" value="rRNA_Ade_Mease_Trfase_CS"/>
</dbReference>
<dbReference type="Gene3D" id="1.10.8.100">
    <property type="entry name" value="Ribosomal RNA adenine dimethylase-like, domain 2"/>
    <property type="match status" value="1"/>
</dbReference>
<keyword evidence="11" id="KW-1185">Reference proteome</keyword>
<sequence>MGLGAVDVRALAERLGVAPTKSKGQNFVVDPGTVTRIVRLAGVGPGDTVLEVGPGLGSLTVPLLSSGARVVAVELDDRLADALPATVAAHVPGAADRLEVVRGDATRLADLTLPAAPDHLVANLPYNVAVPILLGALDALPSLRSGVVMVQSEVADRLCAAPGGRVYGVPSVKLAWYAAARRVGSVAPTVFWPVPRVDSGLVGFVRHAPPVEAETREDVVRERVFMVVDAAFSQRRKTLRQSLARLAGSAAAAEAALRAAGVDPAARAETLDVASFAAVATALAAVPGTPTG</sequence>
<dbReference type="SUPFAM" id="SSF53335">
    <property type="entry name" value="S-adenosyl-L-methionine-dependent methyltransferases"/>
    <property type="match status" value="1"/>
</dbReference>
<feature type="binding site" evidence="7 8">
    <location>
        <position position="26"/>
    </location>
    <ligand>
        <name>S-adenosyl-L-methionine</name>
        <dbReference type="ChEBI" id="CHEBI:59789"/>
    </ligand>
</feature>
<dbReference type="SMART" id="SM00650">
    <property type="entry name" value="rADc"/>
    <property type="match status" value="1"/>
</dbReference>
<evidence type="ECO:0000256" key="3">
    <source>
        <dbReference type="ARBA" id="ARBA00022603"/>
    </source>
</evidence>
<dbReference type="InterPro" id="IPR011530">
    <property type="entry name" value="rRNA_adenine_dimethylase"/>
</dbReference>
<dbReference type="InterPro" id="IPR029063">
    <property type="entry name" value="SAM-dependent_MTases_sf"/>
</dbReference>
<dbReference type="HAMAP" id="MF_00607">
    <property type="entry name" value="16SrRNA_methyltr_A"/>
    <property type="match status" value="1"/>
</dbReference>
<dbReference type="PROSITE" id="PS51689">
    <property type="entry name" value="SAM_RNA_A_N6_MT"/>
    <property type="match status" value="1"/>
</dbReference>
<dbReference type="EC" id="2.1.1.182" evidence="7"/>
<dbReference type="PANTHER" id="PTHR11727">
    <property type="entry name" value="DIMETHYLADENOSINE TRANSFERASE"/>
    <property type="match status" value="1"/>
</dbReference>
<keyword evidence="1 7" id="KW-0963">Cytoplasm</keyword>
<dbReference type="RefSeq" id="WP_340271083.1">
    <property type="nucleotide sequence ID" value="NZ_JBBEOG010000009.1"/>
</dbReference>
<feature type="binding site" evidence="7 8">
    <location>
        <position position="104"/>
    </location>
    <ligand>
        <name>S-adenosyl-L-methionine</name>
        <dbReference type="ChEBI" id="CHEBI:59789"/>
    </ligand>
</feature>
<organism evidence="10 11">
    <name type="scientific">Aquipuribacter nitratireducens</name>
    <dbReference type="NCBI Taxonomy" id="650104"/>
    <lineage>
        <taxon>Bacteria</taxon>
        <taxon>Bacillati</taxon>
        <taxon>Actinomycetota</taxon>
        <taxon>Actinomycetes</taxon>
        <taxon>Micrococcales</taxon>
        <taxon>Intrasporangiaceae</taxon>
        <taxon>Aquipuribacter</taxon>
    </lineage>
</organism>
<comment type="caution">
    <text evidence="10">The sequence shown here is derived from an EMBL/GenBank/DDBJ whole genome shotgun (WGS) entry which is preliminary data.</text>
</comment>
<evidence type="ECO:0000256" key="6">
    <source>
        <dbReference type="ARBA" id="ARBA00022884"/>
    </source>
</evidence>
<dbReference type="Pfam" id="PF00398">
    <property type="entry name" value="RrnaAD"/>
    <property type="match status" value="1"/>
</dbReference>
<comment type="subcellular location">
    <subcellularLocation>
        <location evidence="7">Cytoplasm</location>
    </subcellularLocation>
</comment>
<dbReference type="EMBL" id="JBHSLD010000013">
    <property type="protein sequence ID" value="MFC5381865.1"/>
    <property type="molecule type" value="Genomic_DNA"/>
</dbReference>
<keyword evidence="6 7" id="KW-0694">RNA-binding</keyword>
<dbReference type="InterPro" id="IPR023165">
    <property type="entry name" value="rRNA_Ade_diMease-like_C"/>
</dbReference>
<evidence type="ECO:0000256" key="1">
    <source>
        <dbReference type="ARBA" id="ARBA00022490"/>
    </source>
</evidence>
<feature type="binding site" evidence="7 8">
    <location>
        <position position="53"/>
    </location>
    <ligand>
        <name>S-adenosyl-L-methionine</name>
        <dbReference type="ChEBI" id="CHEBI:59789"/>
    </ligand>
</feature>
<feature type="binding site" evidence="7 8">
    <location>
        <position position="74"/>
    </location>
    <ligand>
        <name>S-adenosyl-L-methionine</name>
        <dbReference type="ChEBI" id="CHEBI:59789"/>
    </ligand>
</feature>
<gene>
    <name evidence="7 10" type="primary">rsmA</name>
    <name evidence="7" type="synonym">ksgA</name>
    <name evidence="10" type="ORF">ACFPJ6_13850</name>
</gene>
<keyword evidence="3 7" id="KW-0489">Methyltransferase</keyword>
<evidence type="ECO:0000313" key="10">
    <source>
        <dbReference type="EMBL" id="MFC5381865.1"/>
    </source>
</evidence>
<dbReference type="InterPro" id="IPR020598">
    <property type="entry name" value="rRNA_Ade_methylase_Trfase_N"/>
</dbReference>
<comment type="catalytic activity">
    <reaction evidence="7">
        <text>adenosine(1518)/adenosine(1519) in 16S rRNA + 4 S-adenosyl-L-methionine = N(6)-dimethyladenosine(1518)/N(6)-dimethyladenosine(1519) in 16S rRNA + 4 S-adenosyl-L-homocysteine + 4 H(+)</text>
        <dbReference type="Rhea" id="RHEA:19609"/>
        <dbReference type="Rhea" id="RHEA-COMP:10232"/>
        <dbReference type="Rhea" id="RHEA-COMP:10233"/>
        <dbReference type="ChEBI" id="CHEBI:15378"/>
        <dbReference type="ChEBI" id="CHEBI:57856"/>
        <dbReference type="ChEBI" id="CHEBI:59789"/>
        <dbReference type="ChEBI" id="CHEBI:74411"/>
        <dbReference type="ChEBI" id="CHEBI:74493"/>
        <dbReference type="EC" id="2.1.1.182"/>
    </reaction>
</comment>
<comment type="function">
    <text evidence="7">Specifically dimethylates two adjacent adenosines (A1518 and A1519) in the loop of a conserved hairpin near the 3'-end of 16S rRNA in the 30S particle. May play a critical role in biogenesis of 30S subunits.</text>
</comment>